<dbReference type="EMBL" id="GGEC01014003">
    <property type="protein sequence ID" value="MBW94486.1"/>
    <property type="molecule type" value="Transcribed_RNA"/>
</dbReference>
<dbReference type="AlphaFoldDB" id="A0A2P2JLZ2"/>
<sequence length="58" mass="6794">MKIAASKSQHRRKHSVEIEASKLREELNQTLLLQLVIQMLVLLQIHLNPLLPHFKCRV</sequence>
<proteinExistence type="predicted"/>
<evidence type="ECO:0000313" key="1">
    <source>
        <dbReference type="EMBL" id="MBW94486.1"/>
    </source>
</evidence>
<name>A0A2P2JLZ2_RHIMU</name>
<reference evidence="1" key="1">
    <citation type="submission" date="2018-02" db="EMBL/GenBank/DDBJ databases">
        <title>Rhizophora mucronata_Transcriptome.</title>
        <authorList>
            <person name="Meera S.P."/>
            <person name="Sreeshan A."/>
            <person name="Augustine A."/>
        </authorList>
    </citation>
    <scope>NUCLEOTIDE SEQUENCE</scope>
    <source>
        <tissue evidence="1">Leaf</tissue>
    </source>
</reference>
<protein>
    <submittedName>
        <fullName evidence="1">Uncharacterized protein</fullName>
    </submittedName>
</protein>
<organism evidence="1">
    <name type="scientific">Rhizophora mucronata</name>
    <name type="common">Asiatic mangrove</name>
    <dbReference type="NCBI Taxonomy" id="61149"/>
    <lineage>
        <taxon>Eukaryota</taxon>
        <taxon>Viridiplantae</taxon>
        <taxon>Streptophyta</taxon>
        <taxon>Embryophyta</taxon>
        <taxon>Tracheophyta</taxon>
        <taxon>Spermatophyta</taxon>
        <taxon>Magnoliopsida</taxon>
        <taxon>eudicotyledons</taxon>
        <taxon>Gunneridae</taxon>
        <taxon>Pentapetalae</taxon>
        <taxon>rosids</taxon>
        <taxon>fabids</taxon>
        <taxon>Malpighiales</taxon>
        <taxon>Rhizophoraceae</taxon>
        <taxon>Rhizophora</taxon>
    </lineage>
</organism>
<accession>A0A2P2JLZ2</accession>